<reference evidence="1 2" key="1">
    <citation type="submission" date="2005-09" db="EMBL/GenBank/DDBJ databases">
        <authorList>
            <person name="Mural R.J."/>
            <person name="Li P.W."/>
            <person name="Adams M.D."/>
            <person name="Amanatides P.G."/>
            <person name="Baden-Tillson H."/>
            <person name="Barnstead M."/>
            <person name="Chin S.H."/>
            <person name="Dew I."/>
            <person name="Evans C.A."/>
            <person name="Ferriera S."/>
            <person name="Flanigan M."/>
            <person name="Fosler C."/>
            <person name="Glodek A."/>
            <person name="Gu Z."/>
            <person name="Holt R.A."/>
            <person name="Jennings D."/>
            <person name="Kraft C.L."/>
            <person name="Lu F."/>
            <person name="Nguyen T."/>
            <person name="Nusskern D.R."/>
            <person name="Pfannkoch C.M."/>
            <person name="Sitter C."/>
            <person name="Sutton G.G."/>
            <person name="Venter J.C."/>
            <person name="Wang Z."/>
            <person name="Woodage T."/>
            <person name="Zheng X.H."/>
            <person name="Zhong F."/>
        </authorList>
    </citation>
    <scope>NUCLEOTIDE SEQUENCE [LARGE SCALE GENOMIC DNA]</scope>
    <source>
        <strain>BN</strain>
        <strain evidence="2">Sprague-Dawley</strain>
    </source>
</reference>
<proteinExistence type="predicted"/>
<gene>
    <name evidence="1" type="ORF">rCG_53648</name>
</gene>
<protein>
    <submittedName>
        <fullName evidence="1">RCG53648</fullName>
    </submittedName>
</protein>
<dbReference type="Proteomes" id="UP000234681">
    <property type="component" value="Chromosome 1"/>
</dbReference>
<name>A6J8A9_RAT</name>
<accession>A6J8A9</accession>
<evidence type="ECO:0000313" key="1">
    <source>
        <dbReference type="EMBL" id="EDM08326.1"/>
    </source>
</evidence>
<sequence>MVEEVSHRFLPGIAPLGQSRVQSLLREQRRSPLVLWQDVNCGASCPLLSAKWIPHALPWRMIMGPARRVWGHFCLAGAERYGVHGLLTPGD</sequence>
<evidence type="ECO:0000313" key="2">
    <source>
        <dbReference type="Proteomes" id="UP000234681"/>
    </source>
</evidence>
<organism evidence="1 2">
    <name type="scientific">Rattus norvegicus</name>
    <name type="common">Rat</name>
    <dbReference type="NCBI Taxonomy" id="10116"/>
    <lineage>
        <taxon>Eukaryota</taxon>
        <taxon>Metazoa</taxon>
        <taxon>Chordata</taxon>
        <taxon>Craniata</taxon>
        <taxon>Vertebrata</taxon>
        <taxon>Euteleostomi</taxon>
        <taxon>Mammalia</taxon>
        <taxon>Eutheria</taxon>
        <taxon>Euarchontoglires</taxon>
        <taxon>Glires</taxon>
        <taxon>Rodentia</taxon>
        <taxon>Myomorpha</taxon>
        <taxon>Muroidea</taxon>
        <taxon>Muridae</taxon>
        <taxon>Murinae</taxon>
        <taxon>Rattus</taxon>
    </lineage>
</organism>
<dbReference type="EMBL" id="CH473979">
    <property type="protein sequence ID" value="EDM08326.1"/>
    <property type="molecule type" value="Genomic_DNA"/>
</dbReference>
<dbReference type="AlphaFoldDB" id="A6J8A9"/>